<keyword evidence="2" id="KW-1185">Reference proteome</keyword>
<proteinExistence type="predicted"/>
<gene>
    <name evidence="1" type="ORF">MRB53_030710</name>
</gene>
<accession>A0ACC2KLZ3</accession>
<protein>
    <submittedName>
        <fullName evidence="1">Uncharacterized protein</fullName>
    </submittedName>
</protein>
<evidence type="ECO:0000313" key="1">
    <source>
        <dbReference type="EMBL" id="KAJ8622181.1"/>
    </source>
</evidence>
<dbReference type="EMBL" id="CM056818">
    <property type="protein sequence ID" value="KAJ8622181.1"/>
    <property type="molecule type" value="Genomic_DNA"/>
</dbReference>
<evidence type="ECO:0000313" key="2">
    <source>
        <dbReference type="Proteomes" id="UP001234297"/>
    </source>
</evidence>
<organism evidence="1 2">
    <name type="scientific">Persea americana</name>
    <name type="common">Avocado</name>
    <dbReference type="NCBI Taxonomy" id="3435"/>
    <lineage>
        <taxon>Eukaryota</taxon>
        <taxon>Viridiplantae</taxon>
        <taxon>Streptophyta</taxon>
        <taxon>Embryophyta</taxon>
        <taxon>Tracheophyta</taxon>
        <taxon>Spermatophyta</taxon>
        <taxon>Magnoliopsida</taxon>
        <taxon>Magnoliidae</taxon>
        <taxon>Laurales</taxon>
        <taxon>Lauraceae</taxon>
        <taxon>Persea</taxon>
    </lineage>
</organism>
<name>A0ACC2KLZ3_PERAE</name>
<comment type="caution">
    <text evidence="1">The sequence shown here is derived from an EMBL/GenBank/DDBJ whole genome shotgun (WGS) entry which is preliminary data.</text>
</comment>
<dbReference type="Proteomes" id="UP001234297">
    <property type="component" value="Chromosome 10"/>
</dbReference>
<sequence>MFVYKWATARRAPSTSYLNVRGRMTWMDFMNGLVRRAAGKNHKTHEITALKCMLKNMDWLPLRVLILTSKVGQCMRKPLQWLQQHARKYDDNIEWLQKSNPLDLSLTLTPQKNTALHIAARFDKHGLATEVIKLCPSLISQANSEGDTPLHIAAKAGHHQLTEILIEAPGAEYRDLEEGTPCEVWKVRNLKGNNALQEALKKGHGEVALYLLKSYHEELGCLGNEAGESPLYLAAEAGLIGVVEELIKRKDYSVQGPDGQTPLHIAVIKGHLDIVETLLEKCECIDPKKADRFGQTALHYAAALGYGKITVSLVSTTPSLVYVFDNDGNSPLHIIAKRASRFHDHIQMAVDILHNYPCAAEQVDREGRNALHLAVMKGNLGMLKCLLKQPELKVLINEPDGNGNTPLHLAVKNIDFGIVKTLLQMGADSGVTNNDGLTALDVNELNWNRFALRQLFIHTTLKSYGATKGRLAWVERMKKHGVSNIADLKSVANTLSVVAALLATVTFAALFTVPGGYKNDGPEEGLPVFITRFALKAFLLSDTVALCCSLIVATLLIWAMMVERDVLAVILQLSFSLSWVAGSATMVALGAGIYTVLSDKLLWLAIVVFFLGCSSPFVVYLSTSYAAMTMPSRSLRL</sequence>
<reference evidence="1 2" key="1">
    <citation type="journal article" date="2022" name="Hortic Res">
        <title>A haplotype resolved chromosomal level avocado genome allows analysis of novel avocado genes.</title>
        <authorList>
            <person name="Nath O."/>
            <person name="Fletcher S.J."/>
            <person name="Hayward A."/>
            <person name="Shaw L.M."/>
            <person name="Masouleh A.K."/>
            <person name="Furtado A."/>
            <person name="Henry R.J."/>
            <person name="Mitter N."/>
        </authorList>
    </citation>
    <scope>NUCLEOTIDE SEQUENCE [LARGE SCALE GENOMIC DNA]</scope>
    <source>
        <strain evidence="2">cv. Hass</strain>
    </source>
</reference>